<dbReference type="SUPFAM" id="SSF53383">
    <property type="entry name" value="PLP-dependent transferases"/>
    <property type="match status" value="1"/>
</dbReference>
<dbReference type="InterPro" id="IPR015424">
    <property type="entry name" value="PyrdxlP-dep_Trfase"/>
</dbReference>
<comment type="caution">
    <text evidence="2">The sequence shown here is derived from an EMBL/GenBank/DDBJ whole genome shotgun (WGS) entry which is preliminary data.</text>
</comment>
<feature type="domain" description="Aminotransferase class V" evidence="1">
    <location>
        <begin position="41"/>
        <end position="410"/>
    </location>
</feature>
<evidence type="ECO:0000313" key="2">
    <source>
        <dbReference type="EMBL" id="ROP34746.1"/>
    </source>
</evidence>
<dbReference type="AlphaFoldDB" id="A0A3N1GX87"/>
<dbReference type="Pfam" id="PF00266">
    <property type="entry name" value="Aminotran_5"/>
    <property type="match status" value="1"/>
</dbReference>
<gene>
    <name evidence="2" type="ORF">EDC03_2568</name>
</gene>
<evidence type="ECO:0000313" key="3">
    <source>
        <dbReference type="Proteomes" id="UP000276232"/>
    </source>
</evidence>
<name>A0A3N1GX87_9ACTN</name>
<protein>
    <submittedName>
        <fullName evidence="2">Cysteine desulfurase family protein (TIGR01976 family)</fullName>
    </submittedName>
</protein>
<sequence>MGRPGGTLATMSSTAPSADLPVVDVPALRAQVPALAEGLAFFDGPGGTQVPAPVAAAVAAMLGSAVSNRKGPHHASRRAEEAVDEARRAVADLVGGVPEGVVLGPSMTHLTYVVAGALGRTWGEGDEVVLTRLDHDANVRPWVQAAARAGASVRWVDVDPATGELVDPLAAVTDRTRLLAVTGASNALGTRPDVAALTAAADAVGATSYVDGVHLTPHAPVDVAELGCDLYALSTYKLMGPHAAAVVADPVLLEGLRPDKLLPAPDEVPARFEHGTPPFELLPGVTAAVDLLADLVPGPGGTRRERLLRSASALERSEAAVFARLLDGLGALDGVTVVGAPARRTPTVSFRVAGASPRDTSRWLGSRGVAVSDGDYYARELVEVLGLRATGGMVRAGVAPYTDAGDVDRLLAAVAEVADGARV</sequence>
<dbReference type="NCBIfam" id="TIGR01976">
    <property type="entry name" value="am_tr_V_VC1184"/>
    <property type="match status" value="1"/>
</dbReference>
<dbReference type="InterPro" id="IPR011340">
    <property type="entry name" value="Cys_dSase-rel"/>
</dbReference>
<dbReference type="InterPro" id="IPR000192">
    <property type="entry name" value="Aminotrans_V_dom"/>
</dbReference>
<keyword evidence="3" id="KW-1185">Reference proteome</keyword>
<dbReference type="InterPro" id="IPR015421">
    <property type="entry name" value="PyrdxlP-dep_Trfase_major"/>
</dbReference>
<dbReference type="Proteomes" id="UP000276232">
    <property type="component" value="Unassembled WGS sequence"/>
</dbReference>
<dbReference type="InParanoid" id="A0A3N1GX87"/>
<organism evidence="2 3">
    <name type="scientific">Pseudokineococcus lusitanus</name>
    <dbReference type="NCBI Taxonomy" id="763993"/>
    <lineage>
        <taxon>Bacteria</taxon>
        <taxon>Bacillati</taxon>
        <taxon>Actinomycetota</taxon>
        <taxon>Actinomycetes</taxon>
        <taxon>Kineosporiales</taxon>
        <taxon>Kineosporiaceae</taxon>
        <taxon>Pseudokineococcus</taxon>
    </lineage>
</organism>
<dbReference type="InterPro" id="IPR015422">
    <property type="entry name" value="PyrdxlP-dep_Trfase_small"/>
</dbReference>
<reference evidence="2 3" key="1">
    <citation type="journal article" date="2015" name="Stand. Genomic Sci.">
        <title>Genomic Encyclopedia of Bacterial and Archaeal Type Strains, Phase III: the genomes of soil and plant-associated and newly described type strains.</title>
        <authorList>
            <person name="Whitman W.B."/>
            <person name="Woyke T."/>
            <person name="Klenk H.P."/>
            <person name="Zhou Y."/>
            <person name="Lilburn T.G."/>
            <person name="Beck B.J."/>
            <person name="De Vos P."/>
            <person name="Vandamme P."/>
            <person name="Eisen J.A."/>
            <person name="Garrity G."/>
            <person name="Hugenholtz P."/>
            <person name="Kyrpides N.C."/>
        </authorList>
    </citation>
    <scope>NUCLEOTIDE SEQUENCE [LARGE SCALE GENOMIC DNA]</scope>
    <source>
        <strain evidence="2 3">CECT 7306</strain>
    </source>
</reference>
<accession>A0A3N1GX87</accession>
<dbReference type="PANTHER" id="PTHR43586:SF21">
    <property type="entry name" value="PYRIDOXAL PHOSPHATE (PLP)-DEPENDENT ASPARTATE AMINOTRANSFERASE SUPERFAMILY"/>
    <property type="match status" value="1"/>
</dbReference>
<dbReference type="Gene3D" id="3.90.1150.10">
    <property type="entry name" value="Aspartate Aminotransferase, domain 1"/>
    <property type="match status" value="1"/>
</dbReference>
<proteinExistence type="predicted"/>
<dbReference type="Gene3D" id="3.40.640.10">
    <property type="entry name" value="Type I PLP-dependent aspartate aminotransferase-like (Major domain)"/>
    <property type="match status" value="1"/>
</dbReference>
<dbReference type="PANTHER" id="PTHR43586">
    <property type="entry name" value="CYSTEINE DESULFURASE"/>
    <property type="match status" value="1"/>
</dbReference>
<evidence type="ECO:0000259" key="1">
    <source>
        <dbReference type="Pfam" id="PF00266"/>
    </source>
</evidence>
<dbReference type="EMBL" id="RJKN01000006">
    <property type="protein sequence ID" value="ROP34746.1"/>
    <property type="molecule type" value="Genomic_DNA"/>
</dbReference>